<dbReference type="Proteomes" id="UP000036681">
    <property type="component" value="Unplaced"/>
</dbReference>
<dbReference type="AlphaFoldDB" id="A0A0M3HHM0"/>
<reference evidence="2" key="1">
    <citation type="submission" date="2017-02" db="UniProtKB">
        <authorList>
            <consortium name="WormBaseParasite"/>
        </authorList>
    </citation>
    <scope>IDENTIFICATION</scope>
</reference>
<keyword evidence="1" id="KW-1185">Reference proteome</keyword>
<accession>A0A0M3HHM0</accession>
<organism evidence="1 2">
    <name type="scientific">Ascaris lumbricoides</name>
    <name type="common">Giant roundworm</name>
    <dbReference type="NCBI Taxonomy" id="6252"/>
    <lineage>
        <taxon>Eukaryota</taxon>
        <taxon>Metazoa</taxon>
        <taxon>Ecdysozoa</taxon>
        <taxon>Nematoda</taxon>
        <taxon>Chromadorea</taxon>
        <taxon>Rhabditida</taxon>
        <taxon>Spirurina</taxon>
        <taxon>Ascaridomorpha</taxon>
        <taxon>Ascaridoidea</taxon>
        <taxon>Ascarididae</taxon>
        <taxon>Ascaris</taxon>
    </lineage>
</organism>
<name>A0A0M3HHM0_ASCLU</name>
<protein>
    <submittedName>
        <fullName evidence="2">MCM_OB domain-containing protein</fullName>
    </submittedName>
</protein>
<proteinExistence type="predicted"/>
<sequence>MEGAGTKLADGDCVIVCGVLTGEEDGRTARCDIAAFSLPLFICIRYSSAVNNIIVDWRSPSSISKPSASSIRASFASSAVRKTISACLSDGTIGSFSSRIDSMVSLPRIDESNV</sequence>
<evidence type="ECO:0000313" key="2">
    <source>
        <dbReference type="WBParaSite" id="ALUE_0000101501-mRNA-1"/>
    </source>
</evidence>
<dbReference type="WBParaSite" id="ALUE_0000101501-mRNA-1">
    <property type="protein sequence ID" value="ALUE_0000101501-mRNA-1"/>
    <property type="gene ID" value="ALUE_0000101501"/>
</dbReference>
<evidence type="ECO:0000313" key="1">
    <source>
        <dbReference type="Proteomes" id="UP000036681"/>
    </source>
</evidence>